<feature type="transmembrane region" description="Helical" evidence="1">
    <location>
        <begin position="20"/>
        <end position="40"/>
    </location>
</feature>
<evidence type="ECO:0000313" key="2">
    <source>
        <dbReference type="EMBL" id="VCW98514.1"/>
    </source>
</evidence>
<accession>A0A9X9LX28</accession>
<evidence type="ECO:0000256" key="1">
    <source>
        <dbReference type="SAM" id="Phobius"/>
    </source>
</evidence>
<dbReference type="Proteomes" id="UP000269945">
    <property type="component" value="Unassembled WGS sequence"/>
</dbReference>
<keyword evidence="1" id="KW-1133">Transmembrane helix</keyword>
<comment type="caution">
    <text evidence="2">The sequence shown here is derived from an EMBL/GenBank/DDBJ whole genome shotgun (WGS) entry which is preliminary data.</text>
</comment>
<evidence type="ECO:0000313" key="3">
    <source>
        <dbReference type="Proteomes" id="UP000269945"/>
    </source>
</evidence>
<organism evidence="2 3">
    <name type="scientific">Gulo gulo</name>
    <name type="common">Wolverine</name>
    <name type="synonym">Gluton</name>
    <dbReference type="NCBI Taxonomy" id="48420"/>
    <lineage>
        <taxon>Eukaryota</taxon>
        <taxon>Metazoa</taxon>
        <taxon>Chordata</taxon>
        <taxon>Craniata</taxon>
        <taxon>Vertebrata</taxon>
        <taxon>Euteleostomi</taxon>
        <taxon>Mammalia</taxon>
        <taxon>Eutheria</taxon>
        <taxon>Laurasiatheria</taxon>
        <taxon>Carnivora</taxon>
        <taxon>Caniformia</taxon>
        <taxon>Musteloidea</taxon>
        <taxon>Mustelidae</taxon>
        <taxon>Guloninae</taxon>
        <taxon>Gulo</taxon>
    </lineage>
</organism>
<name>A0A9X9LX28_GULGU</name>
<dbReference type="AlphaFoldDB" id="A0A9X9LX28"/>
<proteinExistence type="predicted"/>
<keyword evidence="3" id="KW-1185">Reference proteome</keyword>
<keyword evidence="1" id="KW-0472">Membrane</keyword>
<sequence length="140" mass="15569">MDWMGAWMEGWTDGRTDGRMMLVALVPVTVLIPCDGTLYFSSVPISRLYPVFYISPGGSIVTPYFRLPPLQESSSPDHTPQLHPLDQLCMLNGHPSCHLSALTSEPLVFPREVPGLLTQLFSTYGMFVLLPSEQVNSSQR</sequence>
<dbReference type="EMBL" id="CYRY02025840">
    <property type="protein sequence ID" value="VCW98514.1"/>
    <property type="molecule type" value="Genomic_DNA"/>
</dbReference>
<keyword evidence="1" id="KW-0812">Transmembrane</keyword>
<protein>
    <submittedName>
        <fullName evidence="2">Uncharacterized protein</fullName>
    </submittedName>
</protein>
<gene>
    <name evidence="2" type="ORF">BN2614_LOCUS4</name>
</gene>
<reference evidence="2 3" key="1">
    <citation type="submission" date="2018-10" db="EMBL/GenBank/DDBJ databases">
        <authorList>
            <person name="Ekblom R."/>
            <person name="Jareborg N."/>
        </authorList>
    </citation>
    <scope>NUCLEOTIDE SEQUENCE [LARGE SCALE GENOMIC DNA]</scope>
    <source>
        <tissue evidence="2">Muscle</tissue>
    </source>
</reference>